<dbReference type="Gene3D" id="3.40.50.980">
    <property type="match status" value="2"/>
</dbReference>
<dbReference type="PROSITE" id="PS00455">
    <property type="entry name" value="AMP_BINDING"/>
    <property type="match status" value="1"/>
</dbReference>
<dbReference type="InterPro" id="IPR009081">
    <property type="entry name" value="PP-bd_ACP"/>
</dbReference>
<dbReference type="SUPFAM" id="SSF47336">
    <property type="entry name" value="ACP-like"/>
    <property type="match status" value="1"/>
</dbReference>
<comment type="caution">
    <text evidence="4">The sequence shown here is derived from an EMBL/GenBank/DDBJ whole genome shotgun (WGS) entry which is preliminary data.</text>
</comment>
<dbReference type="Gene3D" id="3.30.300.30">
    <property type="match status" value="1"/>
</dbReference>
<keyword evidence="2" id="KW-0597">Phosphoprotein</keyword>
<dbReference type="InterPro" id="IPR010071">
    <property type="entry name" value="AA_adenyl_dom"/>
</dbReference>
<dbReference type="RefSeq" id="WP_192743607.1">
    <property type="nucleotide sequence ID" value="NZ_JADBEJ010000004.1"/>
</dbReference>
<protein>
    <submittedName>
        <fullName evidence="4">Amino acid adenylation domain-containing protein</fullName>
    </submittedName>
</protein>
<dbReference type="InterPro" id="IPR020845">
    <property type="entry name" value="AMP-binding_CS"/>
</dbReference>
<dbReference type="PROSITE" id="PS50075">
    <property type="entry name" value="CARRIER"/>
    <property type="match status" value="1"/>
</dbReference>
<dbReference type="Pfam" id="PF13193">
    <property type="entry name" value="AMP-binding_C"/>
    <property type="match status" value="1"/>
</dbReference>
<dbReference type="Gene3D" id="2.30.38.10">
    <property type="entry name" value="Luciferase, Domain 3"/>
    <property type="match status" value="1"/>
</dbReference>
<name>A0ABR9L6X8_9PSEU</name>
<dbReference type="InterPro" id="IPR020806">
    <property type="entry name" value="PKS_PP-bd"/>
</dbReference>
<keyword evidence="1" id="KW-0596">Phosphopantetheine</keyword>
<dbReference type="Pfam" id="PF00550">
    <property type="entry name" value="PP-binding"/>
    <property type="match status" value="1"/>
</dbReference>
<dbReference type="InterPro" id="IPR045851">
    <property type="entry name" value="AMP-bd_C_sf"/>
</dbReference>
<dbReference type="Gene3D" id="3.40.50.1820">
    <property type="entry name" value="alpha/beta hydrolase"/>
    <property type="match status" value="1"/>
</dbReference>
<evidence type="ECO:0000259" key="3">
    <source>
        <dbReference type="PROSITE" id="PS50075"/>
    </source>
</evidence>
<feature type="domain" description="Carrier" evidence="3">
    <location>
        <begin position="504"/>
        <end position="579"/>
    </location>
</feature>
<dbReference type="PANTHER" id="PTHR45527:SF1">
    <property type="entry name" value="FATTY ACID SYNTHASE"/>
    <property type="match status" value="1"/>
</dbReference>
<dbReference type="NCBIfam" id="TIGR01733">
    <property type="entry name" value="AA-adenyl-dom"/>
    <property type="match status" value="1"/>
</dbReference>
<reference evidence="4 5" key="1">
    <citation type="submission" date="2020-10" db="EMBL/GenBank/DDBJ databases">
        <title>Sequencing the genomes of 1000 actinobacteria strains.</title>
        <authorList>
            <person name="Klenk H.-P."/>
        </authorList>
    </citation>
    <scope>NUCLEOTIDE SEQUENCE [LARGE SCALE GENOMIC DNA]</scope>
    <source>
        <strain evidence="4 5">DSM 46661</strain>
    </source>
</reference>
<dbReference type="EMBL" id="JADBEJ010000004">
    <property type="protein sequence ID" value="MBE1576300.1"/>
    <property type="molecule type" value="Genomic_DNA"/>
</dbReference>
<proteinExistence type="predicted"/>
<gene>
    <name evidence="4" type="ORF">H4W30_003347</name>
</gene>
<accession>A0ABR9L6X8</accession>
<evidence type="ECO:0000256" key="2">
    <source>
        <dbReference type="ARBA" id="ARBA00022553"/>
    </source>
</evidence>
<dbReference type="PANTHER" id="PTHR45527">
    <property type="entry name" value="NONRIBOSOMAL PEPTIDE SYNTHETASE"/>
    <property type="match status" value="1"/>
</dbReference>
<organism evidence="4 5">
    <name type="scientific">Amycolatopsis roodepoortensis</name>
    <dbReference type="NCBI Taxonomy" id="700274"/>
    <lineage>
        <taxon>Bacteria</taxon>
        <taxon>Bacillati</taxon>
        <taxon>Actinomycetota</taxon>
        <taxon>Actinomycetes</taxon>
        <taxon>Pseudonocardiales</taxon>
        <taxon>Pseudonocardiaceae</taxon>
        <taxon>Amycolatopsis</taxon>
    </lineage>
</organism>
<sequence length="583" mass="61911">MTVASIQEAFSARARTHPGAVAVRSGDSAVTYAELDARAARLAGRLRDLGVTAEAPVAVLMDRSPDLIVALLAVLKAGGAYLPLHSAYPLDRMQWIVDDVGAGVLLTDTAMSGGELPSVGHVVVVDQEPAAEQPYEAPLPGLDDERLAYVIYTSGSTGRPKGVEVTHRSVLSLLGDSCWDPSVHGKVLMVAPYAFGVSTFEVWGPLLRGGEVVLAPPGTFDLQAVRRILAAEVVTSVHLTAGLFRVVAEEAPESLATVKEVMTGGDVVSSAAVRRVLEACPGIRVRIMYGQTETTLFSTYATFDGPDEVTETIPIGRPMDDTRTYVLDGDLRPVPDGEVGELYVAGAGVARGYAGRPDLTAERFVDDPSGAAGERMFRTGDLVRTREDGALEFSGRTDSQVKIRGFRVELSEIEAVLGKHPDVAHALVVGALENGERRLAAYVVPGAAEVDLAELRAYVAEKVPDYMVPASFQSLGELPVTANGKIDRGALPEPVFGADNGYRAPRNPVEETLCGIFVKVLGAERVGLDDSFFDIGGQSLHAARLVLRVEGELGVRITVAELFDLPTVALLAKHVAELTAEDK</sequence>
<keyword evidence="5" id="KW-1185">Reference proteome</keyword>
<evidence type="ECO:0000313" key="4">
    <source>
        <dbReference type="EMBL" id="MBE1576300.1"/>
    </source>
</evidence>
<dbReference type="Proteomes" id="UP000656548">
    <property type="component" value="Unassembled WGS sequence"/>
</dbReference>
<dbReference type="Pfam" id="PF00501">
    <property type="entry name" value="AMP-binding"/>
    <property type="match status" value="1"/>
</dbReference>
<dbReference type="InterPro" id="IPR029058">
    <property type="entry name" value="AB_hydrolase_fold"/>
</dbReference>
<dbReference type="SUPFAM" id="SSF56801">
    <property type="entry name" value="Acetyl-CoA synthetase-like"/>
    <property type="match status" value="1"/>
</dbReference>
<dbReference type="InterPro" id="IPR000873">
    <property type="entry name" value="AMP-dep_synth/lig_dom"/>
</dbReference>
<evidence type="ECO:0000313" key="5">
    <source>
        <dbReference type="Proteomes" id="UP000656548"/>
    </source>
</evidence>
<dbReference type="SMART" id="SM00823">
    <property type="entry name" value="PKS_PP"/>
    <property type="match status" value="1"/>
</dbReference>
<dbReference type="InterPro" id="IPR036736">
    <property type="entry name" value="ACP-like_sf"/>
</dbReference>
<evidence type="ECO:0000256" key="1">
    <source>
        <dbReference type="ARBA" id="ARBA00022450"/>
    </source>
</evidence>
<dbReference type="CDD" id="cd12117">
    <property type="entry name" value="A_NRPS_Srf_like"/>
    <property type="match status" value="1"/>
</dbReference>
<dbReference type="InterPro" id="IPR025110">
    <property type="entry name" value="AMP-bd_C"/>
</dbReference>